<dbReference type="Proteomes" id="UP000579281">
    <property type="component" value="Unassembled WGS sequence"/>
</dbReference>
<feature type="binding site" evidence="12 15">
    <location>
        <position position="46"/>
    </location>
    <ligand>
        <name>pyruvate</name>
        <dbReference type="ChEBI" id="CHEBI:15361"/>
    </ligand>
</feature>
<dbReference type="PANTHER" id="PTHR12128:SF66">
    <property type="entry name" value="4-HYDROXY-2-OXOGLUTARATE ALDOLASE, MITOCHONDRIAL"/>
    <property type="match status" value="1"/>
</dbReference>
<dbReference type="PROSITE" id="PS00666">
    <property type="entry name" value="DHDPS_2"/>
    <property type="match status" value="1"/>
</dbReference>
<proteinExistence type="inferred from homology"/>
<keyword evidence="9 12" id="KW-0456">Lyase</keyword>
<dbReference type="InterPro" id="IPR013785">
    <property type="entry name" value="Aldolase_TIM"/>
</dbReference>
<evidence type="ECO:0000256" key="14">
    <source>
        <dbReference type="PIRSR" id="PIRSR001365-1"/>
    </source>
</evidence>
<dbReference type="PROSITE" id="PS00665">
    <property type="entry name" value="DHDPS_1"/>
    <property type="match status" value="1"/>
</dbReference>
<evidence type="ECO:0000256" key="3">
    <source>
        <dbReference type="ARBA" id="ARBA00007592"/>
    </source>
</evidence>
<dbReference type="SUPFAM" id="SSF51569">
    <property type="entry name" value="Aldolase"/>
    <property type="match status" value="1"/>
</dbReference>
<comment type="caution">
    <text evidence="12">Was originally thought to be a dihydrodipicolinate synthase (DHDPS), catalyzing the condensation of (S)-aspartate-beta-semialdehyde [(S)-ASA] and pyruvate to dihydrodipicolinate (DHDP). However, it was shown in E.coli that the product of the enzymatic reaction is not dihydrodipicolinate but in fact (4S)-4-hydroxy-2,3,4,5-tetrahydro-(2S)-dipicolinic acid (HTPA), and that the consecutive dehydration reaction leading to DHDP is not spontaneous but catalyzed by DapB.</text>
</comment>
<dbReference type="Gene3D" id="3.20.20.70">
    <property type="entry name" value="Aldolase class I"/>
    <property type="match status" value="1"/>
</dbReference>
<evidence type="ECO:0000256" key="4">
    <source>
        <dbReference type="ARBA" id="ARBA00012086"/>
    </source>
</evidence>
<dbReference type="RefSeq" id="WP_184312767.1">
    <property type="nucleotide sequence ID" value="NZ_JACHEN010000035.1"/>
</dbReference>
<evidence type="ECO:0000256" key="9">
    <source>
        <dbReference type="ARBA" id="ARBA00023239"/>
    </source>
</evidence>
<evidence type="ECO:0000256" key="12">
    <source>
        <dbReference type="HAMAP-Rule" id="MF_00418"/>
    </source>
</evidence>
<feature type="active site" description="Schiff-base intermediate with substrate" evidence="12 14">
    <location>
        <position position="162"/>
    </location>
</feature>
<evidence type="ECO:0000256" key="15">
    <source>
        <dbReference type="PIRSR" id="PIRSR001365-2"/>
    </source>
</evidence>
<dbReference type="SMART" id="SM01130">
    <property type="entry name" value="DHDPS"/>
    <property type="match status" value="1"/>
</dbReference>
<comment type="subunit">
    <text evidence="12">Homotetramer; dimer of dimers.</text>
</comment>
<evidence type="ECO:0000256" key="7">
    <source>
        <dbReference type="ARBA" id="ARBA00022915"/>
    </source>
</evidence>
<evidence type="ECO:0000313" key="16">
    <source>
        <dbReference type="EMBL" id="MBB6218276.1"/>
    </source>
</evidence>
<dbReference type="GO" id="GO:0005829">
    <property type="term" value="C:cytosol"/>
    <property type="evidence" value="ECO:0007669"/>
    <property type="project" value="TreeGrafter"/>
</dbReference>
<comment type="subcellular location">
    <subcellularLocation>
        <location evidence="12">Cytoplasm</location>
    </subcellularLocation>
</comment>
<feature type="site" description="Part of a proton relay during catalysis" evidence="12">
    <location>
        <position position="45"/>
    </location>
</feature>
<protein>
    <recommendedName>
        <fullName evidence="4 12">4-hydroxy-tetrahydrodipicolinate synthase</fullName>
        <shortName evidence="12">HTPA synthase</shortName>
        <ecNumber evidence="4 12">4.3.3.7</ecNumber>
    </recommendedName>
</protein>
<comment type="pathway">
    <text evidence="2 12">Amino-acid biosynthesis; L-lysine biosynthesis via DAP pathway; (S)-tetrahydrodipicolinate from L-aspartate: step 3/4.</text>
</comment>
<dbReference type="InterPro" id="IPR020625">
    <property type="entry name" value="Schiff_base-form_aldolases_AS"/>
</dbReference>
<feature type="binding site" evidence="12 15">
    <location>
        <position position="204"/>
    </location>
    <ligand>
        <name>pyruvate</name>
        <dbReference type="ChEBI" id="CHEBI:15361"/>
    </ligand>
</feature>
<dbReference type="PRINTS" id="PR00146">
    <property type="entry name" value="DHPICSNTHASE"/>
</dbReference>
<evidence type="ECO:0000256" key="11">
    <source>
        <dbReference type="ARBA" id="ARBA00047836"/>
    </source>
</evidence>
<dbReference type="AlphaFoldDB" id="A0A841KX42"/>
<comment type="caution">
    <text evidence="16">The sequence shown here is derived from an EMBL/GenBank/DDBJ whole genome shotgun (WGS) entry which is preliminary data.</text>
</comment>
<dbReference type="NCBIfam" id="TIGR00674">
    <property type="entry name" value="dapA"/>
    <property type="match status" value="1"/>
</dbReference>
<name>A0A841KX42_9FIRM</name>
<keyword evidence="17" id="KW-1185">Reference proteome</keyword>
<dbReference type="GO" id="GO:0008840">
    <property type="term" value="F:4-hydroxy-tetrahydrodipicolinate synthase activity"/>
    <property type="evidence" value="ECO:0007669"/>
    <property type="project" value="UniProtKB-UniRule"/>
</dbReference>
<dbReference type="CDD" id="cd00950">
    <property type="entry name" value="DHDPS"/>
    <property type="match status" value="1"/>
</dbReference>
<feature type="site" description="Part of a proton relay during catalysis" evidence="12">
    <location>
        <position position="108"/>
    </location>
</feature>
<evidence type="ECO:0000256" key="5">
    <source>
        <dbReference type="ARBA" id="ARBA00022490"/>
    </source>
</evidence>
<dbReference type="GO" id="GO:0019877">
    <property type="term" value="P:diaminopimelate biosynthetic process"/>
    <property type="evidence" value="ECO:0007669"/>
    <property type="project" value="UniProtKB-UniRule"/>
</dbReference>
<dbReference type="PANTHER" id="PTHR12128">
    <property type="entry name" value="DIHYDRODIPICOLINATE SYNTHASE"/>
    <property type="match status" value="1"/>
</dbReference>
<keyword evidence="6 12" id="KW-0028">Amino-acid biosynthesis</keyword>
<evidence type="ECO:0000256" key="1">
    <source>
        <dbReference type="ARBA" id="ARBA00003294"/>
    </source>
</evidence>
<evidence type="ECO:0000256" key="10">
    <source>
        <dbReference type="ARBA" id="ARBA00023270"/>
    </source>
</evidence>
<evidence type="ECO:0000256" key="8">
    <source>
        <dbReference type="ARBA" id="ARBA00023154"/>
    </source>
</evidence>
<dbReference type="HAMAP" id="MF_00418">
    <property type="entry name" value="DapA"/>
    <property type="match status" value="1"/>
</dbReference>
<feature type="active site" description="Proton donor/acceptor" evidence="12 14">
    <location>
        <position position="134"/>
    </location>
</feature>
<comment type="function">
    <text evidence="1 12">Catalyzes the condensation of (S)-aspartate-beta-semialdehyde [(S)-ASA] and pyruvate to 4-hydroxy-tetrahydrodipicolinate (HTPA).</text>
</comment>
<evidence type="ECO:0000256" key="6">
    <source>
        <dbReference type="ARBA" id="ARBA00022605"/>
    </source>
</evidence>
<gene>
    <name evidence="12" type="primary">dapA</name>
    <name evidence="16" type="ORF">HNQ80_004435</name>
</gene>
<dbReference type="UniPathway" id="UPA00034">
    <property type="reaction ID" value="UER00017"/>
</dbReference>
<comment type="similarity">
    <text evidence="3 12 13">Belongs to the DapA family.</text>
</comment>
<reference evidence="16 17" key="1">
    <citation type="submission" date="2020-08" db="EMBL/GenBank/DDBJ databases">
        <title>Genomic Encyclopedia of Type Strains, Phase IV (KMG-IV): sequencing the most valuable type-strain genomes for metagenomic binning, comparative biology and taxonomic classification.</title>
        <authorList>
            <person name="Goeker M."/>
        </authorList>
    </citation>
    <scope>NUCLEOTIDE SEQUENCE [LARGE SCALE GENOMIC DNA]</scope>
    <source>
        <strain evidence="16 17">DSM 103526</strain>
    </source>
</reference>
<dbReference type="GO" id="GO:0009089">
    <property type="term" value="P:lysine biosynthetic process via diaminopimelate"/>
    <property type="evidence" value="ECO:0007669"/>
    <property type="project" value="UniProtKB-UniRule"/>
</dbReference>
<dbReference type="InterPro" id="IPR002220">
    <property type="entry name" value="DapA-like"/>
</dbReference>
<keyword evidence="5 12" id="KW-0963">Cytoplasm</keyword>
<evidence type="ECO:0000256" key="13">
    <source>
        <dbReference type="PIRNR" id="PIRNR001365"/>
    </source>
</evidence>
<dbReference type="Pfam" id="PF00701">
    <property type="entry name" value="DHDPS"/>
    <property type="match status" value="1"/>
</dbReference>
<keyword evidence="8 12" id="KW-0457">Lysine biosynthesis</keyword>
<evidence type="ECO:0000313" key="17">
    <source>
        <dbReference type="Proteomes" id="UP000579281"/>
    </source>
</evidence>
<organism evidence="16 17">
    <name type="scientific">Anaerosolibacter carboniphilus</name>
    <dbReference type="NCBI Taxonomy" id="1417629"/>
    <lineage>
        <taxon>Bacteria</taxon>
        <taxon>Bacillati</taxon>
        <taxon>Bacillota</taxon>
        <taxon>Clostridia</taxon>
        <taxon>Peptostreptococcales</taxon>
        <taxon>Thermotaleaceae</taxon>
        <taxon>Anaerosolibacter</taxon>
    </lineage>
</organism>
<dbReference type="InterPro" id="IPR005263">
    <property type="entry name" value="DapA"/>
</dbReference>
<sequence>MSLFTGSGVAIVTPFKDGKVNYSKMEEILNWHIEQGTDAIIVCGTTGEASTMSDEEQKEMIKFTVEKINGRIPVIAGTGSNNTAHAIEMSKYAEAVGADGLLVITPYYNKATTKGLLAHFTAIADAVSIPIILYNVPGRTGVNILPATVAELAKHRNIQAIKEASGNIAQVAEIARLVPSDFHIYSGNDDMIVPLMSLGGHGVISVVANVAPRDTHNMVQKFIDGDVKGACALQLQMKALIDALFIEVNPIPVKTAMNLMGFEMGELRLPLTEMSEGNLNILTARMTEYGLLK</sequence>
<keyword evidence="7 12" id="KW-0220">Diaminopimelate biosynthesis</keyword>
<dbReference type="PIRSF" id="PIRSF001365">
    <property type="entry name" value="DHDPS"/>
    <property type="match status" value="1"/>
</dbReference>
<dbReference type="EC" id="4.3.3.7" evidence="4 12"/>
<keyword evidence="10 12" id="KW-0704">Schiff base</keyword>
<accession>A0A841KX42</accession>
<dbReference type="InterPro" id="IPR020624">
    <property type="entry name" value="Schiff_base-form_aldolases_CS"/>
</dbReference>
<evidence type="ECO:0000256" key="2">
    <source>
        <dbReference type="ARBA" id="ARBA00005120"/>
    </source>
</evidence>
<dbReference type="EMBL" id="JACHEN010000035">
    <property type="protein sequence ID" value="MBB6218276.1"/>
    <property type="molecule type" value="Genomic_DNA"/>
</dbReference>
<comment type="catalytic activity">
    <reaction evidence="11 12">
        <text>L-aspartate 4-semialdehyde + pyruvate = (2S,4S)-4-hydroxy-2,3,4,5-tetrahydrodipicolinate + H2O + H(+)</text>
        <dbReference type="Rhea" id="RHEA:34171"/>
        <dbReference type="ChEBI" id="CHEBI:15361"/>
        <dbReference type="ChEBI" id="CHEBI:15377"/>
        <dbReference type="ChEBI" id="CHEBI:15378"/>
        <dbReference type="ChEBI" id="CHEBI:67139"/>
        <dbReference type="ChEBI" id="CHEBI:537519"/>
        <dbReference type="EC" id="4.3.3.7"/>
    </reaction>
</comment>